<sequence length="169" mass="18669">MYIPFVSESPRALLLEKPNTDKPASHLFYLFHVSQSSSPDRLHKFEQDASCQHEQSIPFFKQVAARLFSPLGTCSPTTSSTSVSGLHIRNPGMIITRDTPMQTQNATIGAVVGVSLTVFLAVLFYFVYRYHASIRLANKKRRRSHSSRSGTSRDSRSASDNGAVPPTAP</sequence>
<keyword evidence="2" id="KW-1133">Transmembrane helix</keyword>
<reference evidence="3" key="1">
    <citation type="journal article" date="2023" name="Mol. Phylogenet. Evol.">
        <title>Genome-scale phylogeny and comparative genomics of the fungal order Sordariales.</title>
        <authorList>
            <person name="Hensen N."/>
            <person name="Bonometti L."/>
            <person name="Westerberg I."/>
            <person name="Brannstrom I.O."/>
            <person name="Guillou S."/>
            <person name="Cros-Aarteil S."/>
            <person name="Calhoun S."/>
            <person name="Haridas S."/>
            <person name="Kuo A."/>
            <person name="Mondo S."/>
            <person name="Pangilinan J."/>
            <person name="Riley R."/>
            <person name="LaButti K."/>
            <person name="Andreopoulos B."/>
            <person name="Lipzen A."/>
            <person name="Chen C."/>
            <person name="Yan M."/>
            <person name="Daum C."/>
            <person name="Ng V."/>
            <person name="Clum A."/>
            <person name="Steindorff A."/>
            <person name="Ohm R.A."/>
            <person name="Martin F."/>
            <person name="Silar P."/>
            <person name="Natvig D.O."/>
            <person name="Lalanne C."/>
            <person name="Gautier V."/>
            <person name="Ament-Velasquez S.L."/>
            <person name="Kruys A."/>
            <person name="Hutchinson M.I."/>
            <person name="Powell A.J."/>
            <person name="Barry K."/>
            <person name="Miller A.N."/>
            <person name="Grigoriev I.V."/>
            <person name="Debuchy R."/>
            <person name="Gladieux P."/>
            <person name="Hiltunen Thoren M."/>
            <person name="Johannesson H."/>
        </authorList>
    </citation>
    <scope>NUCLEOTIDE SEQUENCE</scope>
    <source>
        <strain evidence="3">CBS 958.72</strain>
    </source>
</reference>
<evidence type="ECO:0000313" key="3">
    <source>
        <dbReference type="EMBL" id="KAK3358508.1"/>
    </source>
</evidence>
<reference evidence="3" key="2">
    <citation type="submission" date="2023-06" db="EMBL/GenBank/DDBJ databases">
        <authorList>
            <consortium name="Lawrence Berkeley National Laboratory"/>
            <person name="Haridas S."/>
            <person name="Hensen N."/>
            <person name="Bonometti L."/>
            <person name="Westerberg I."/>
            <person name="Brannstrom I.O."/>
            <person name="Guillou S."/>
            <person name="Cros-Aarteil S."/>
            <person name="Calhoun S."/>
            <person name="Kuo A."/>
            <person name="Mondo S."/>
            <person name="Pangilinan J."/>
            <person name="Riley R."/>
            <person name="Labutti K."/>
            <person name="Andreopoulos B."/>
            <person name="Lipzen A."/>
            <person name="Chen C."/>
            <person name="Yanf M."/>
            <person name="Daum C."/>
            <person name="Ng V."/>
            <person name="Clum A."/>
            <person name="Steindorff A."/>
            <person name="Ohm R."/>
            <person name="Martin F."/>
            <person name="Silar P."/>
            <person name="Natvig D."/>
            <person name="Lalanne C."/>
            <person name="Gautier V."/>
            <person name="Ament-Velasquez S.L."/>
            <person name="Kruys A."/>
            <person name="Hutchinson M.I."/>
            <person name="Powell A.J."/>
            <person name="Barry K."/>
            <person name="Miller A.N."/>
            <person name="Grigoriev I.V."/>
            <person name="Debuchy R."/>
            <person name="Gladieux P."/>
            <person name="Thoren M.H."/>
            <person name="Johannesson H."/>
        </authorList>
    </citation>
    <scope>NUCLEOTIDE SEQUENCE</scope>
    <source>
        <strain evidence="3">CBS 958.72</strain>
    </source>
</reference>
<keyword evidence="4" id="KW-1185">Reference proteome</keyword>
<feature type="transmembrane region" description="Helical" evidence="2">
    <location>
        <begin position="106"/>
        <end position="128"/>
    </location>
</feature>
<name>A0AAE0JS92_9PEZI</name>
<gene>
    <name evidence="3" type="ORF">B0T24DRAFT_134949</name>
</gene>
<accession>A0AAE0JS92</accession>
<dbReference type="Proteomes" id="UP001287356">
    <property type="component" value="Unassembled WGS sequence"/>
</dbReference>
<organism evidence="3 4">
    <name type="scientific">Lasiosphaeria ovina</name>
    <dbReference type="NCBI Taxonomy" id="92902"/>
    <lineage>
        <taxon>Eukaryota</taxon>
        <taxon>Fungi</taxon>
        <taxon>Dikarya</taxon>
        <taxon>Ascomycota</taxon>
        <taxon>Pezizomycotina</taxon>
        <taxon>Sordariomycetes</taxon>
        <taxon>Sordariomycetidae</taxon>
        <taxon>Sordariales</taxon>
        <taxon>Lasiosphaeriaceae</taxon>
        <taxon>Lasiosphaeria</taxon>
    </lineage>
</organism>
<evidence type="ECO:0000256" key="1">
    <source>
        <dbReference type="SAM" id="MobiDB-lite"/>
    </source>
</evidence>
<comment type="caution">
    <text evidence="3">The sequence shown here is derived from an EMBL/GenBank/DDBJ whole genome shotgun (WGS) entry which is preliminary data.</text>
</comment>
<dbReference type="EMBL" id="JAULSN010000016">
    <property type="protein sequence ID" value="KAK3358508.1"/>
    <property type="molecule type" value="Genomic_DNA"/>
</dbReference>
<keyword evidence="2" id="KW-0812">Transmembrane</keyword>
<proteinExistence type="predicted"/>
<evidence type="ECO:0000256" key="2">
    <source>
        <dbReference type="SAM" id="Phobius"/>
    </source>
</evidence>
<protein>
    <submittedName>
        <fullName evidence="3">Uncharacterized protein</fullName>
    </submittedName>
</protein>
<dbReference type="AlphaFoldDB" id="A0AAE0JS92"/>
<keyword evidence="2" id="KW-0472">Membrane</keyword>
<feature type="region of interest" description="Disordered" evidence="1">
    <location>
        <begin position="138"/>
        <end position="169"/>
    </location>
</feature>
<evidence type="ECO:0000313" key="4">
    <source>
        <dbReference type="Proteomes" id="UP001287356"/>
    </source>
</evidence>